<dbReference type="InterPro" id="IPR051052">
    <property type="entry name" value="Diverse_substrate_MTase"/>
</dbReference>
<dbReference type="OrthoDB" id="9797252at2"/>
<comment type="similarity">
    <text evidence="1">Belongs to the methyltransferase superfamily.</text>
</comment>
<keyword evidence="6" id="KW-1185">Reference proteome</keyword>
<dbReference type="GO" id="GO:0008757">
    <property type="term" value="F:S-adenosylmethionine-dependent methyltransferase activity"/>
    <property type="evidence" value="ECO:0007669"/>
    <property type="project" value="InterPro"/>
</dbReference>
<keyword evidence="3" id="KW-0808">Transferase</keyword>
<comment type="caution">
    <text evidence="5">The sequence shown here is derived from an EMBL/GenBank/DDBJ whole genome shotgun (WGS) entry which is preliminary data.</text>
</comment>
<evidence type="ECO:0000313" key="5">
    <source>
        <dbReference type="EMBL" id="KAA9155931.1"/>
    </source>
</evidence>
<proteinExistence type="inferred from homology"/>
<evidence type="ECO:0000313" key="6">
    <source>
        <dbReference type="Proteomes" id="UP000319769"/>
    </source>
</evidence>
<dbReference type="AlphaFoldDB" id="A0A5N0UVK4"/>
<dbReference type="RefSeq" id="WP_144751064.1">
    <property type="nucleotide sequence ID" value="NZ_VMNW02000053.1"/>
</dbReference>
<dbReference type="Pfam" id="PF08241">
    <property type="entry name" value="Methyltransf_11"/>
    <property type="match status" value="1"/>
</dbReference>
<dbReference type="Proteomes" id="UP000319769">
    <property type="component" value="Unassembled WGS sequence"/>
</dbReference>
<organism evidence="5 6">
    <name type="scientific">Amycolatopsis acidicola</name>
    <dbReference type="NCBI Taxonomy" id="2596893"/>
    <lineage>
        <taxon>Bacteria</taxon>
        <taxon>Bacillati</taxon>
        <taxon>Actinomycetota</taxon>
        <taxon>Actinomycetes</taxon>
        <taxon>Pseudonocardiales</taxon>
        <taxon>Pseudonocardiaceae</taxon>
        <taxon>Amycolatopsis</taxon>
    </lineage>
</organism>
<keyword evidence="2 5" id="KW-0489">Methyltransferase</keyword>
<protein>
    <submittedName>
        <fullName evidence="5">Class I SAM-dependent methyltransferase</fullName>
    </submittedName>
</protein>
<gene>
    <name evidence="5" type="ORF">FPZ12_028850</name>
</gene>
<dbReference type="InterPro" id="IPR013216">
    <property type="entry name" value="Methyltransf_11"/>
</dbReference>
<accession>A0A5N0UVK4</accession>
<dbReference type="SUPFAM" id="SSF53335">
    <property type="entry name" value="S-adenosyl-L-methionine-dependent methyltransferases"/>
    <property type="match status" value="1"/>
</dbReference>
<dbReference type="PANTHER" id="PTHR44942">
    <property type="entry name" value="METHYLTRANSF_11 DOMAIN-CONTAINING PROTEIN"/>
    <property type="match status" value="1"/>
</dbReference>
<feature type="domain" description="Methyltransferase type 11" evidence="4">
    <location>
        <begin position="41"/>
        <end position="133"/>
    </location>
</feature>
<name>A0A5N0UVK4_9PSEU</name>
<evidence type="ECO:0000256" key="3">
    <source>
        <dbReference type="ARBA" id="ARBA00022679"/>
    </source>
</evidence>
<dbReference type="Gene3D" id="3.40.50.150">
    <property type="entry name" value="Vaccinia Virus protein VP39"/>
    <property type="match status" value="1"/>
</dbReference>
<evidence type="ECO:0000256" key="2">
    <source>
        <dbReference type="ARBA" id="ARBA00022603"/>
    </source>
</evidence>
<evidence type="ECO:0000256" key="1">
    <source>
        <dbReference type="ARBA" id="ARBA00008361"/>
    </source>
</evidence>
<dbReference type="CDD" id="cd02440">
    <property type="entry name" value="AdoMet_MTases"/>
    <property type="match status" value="1"/>
</dbReference>
<reference evidence="5" key="1">
    <citation type="submission" date="2019-09" db="EMBL/GenBank/DDBJ databases">
        <authorList>
            <person name="Teo W.F.A."/>
            <person name="Duangmal K."/>
        </authorList>
    </citation>
    <scope>NUCLEOTIDE SEQUENCE [LARGE SCALE GENOMIC DNA]</scope>
    <source>
        <strain evidence="5">K81G1</strain>
    </source>
</reference>
<dbReference type="GO" id="GO:0032259">
    <property type="term" value="P:methylation"/>
    <property type="evidence" value="ECO:0007669"/>
    <property type="project" value="UniProtKB-KW"/>
</dbReference>
<dbReference type="InterPro" id="IPR029063">
    <property type="entry name" value="SAM-dependent_MTases_sf"/>
</dbReference>
<dbReference type="EMBL" id="VMNW02000053">
    <property type="protein sequence ID" value="KAA9155931.1"/>
    <property type="molecule type" value="Genomic_DNA"/>
</dbReference>
<sequence>MKTRWDYTELAETYSLRPRYADAAVDRIVALPDRPRPSVADLGAGTGHLTLDLAARGCLVDAVEPNAAMASIGRRRTAHLGEVRWFTGTGEETGLATGAYDLVTYGSSFNTMDREAALREAARLVGPRGHIACVWNHRDLSDPLQTEIECLIRSRIPEYDYGSRREDQAPVIDASGLFGPAEPVSAQVWHRVRPKDWIAAWRSHGTLRRQAGPLFDELVDGIQGLVEASEQSPVLVPYLTVGWVAPRREAT</sequence>
<dbReference type="PANTHER" id="PTHR44942:SF4">
    <property type="entry name" value="METHYLTRANSFERASE TYPE 11 DOMAIN-CONTAINING PROTEIN"/>
    <property type="match status" value="1"/>
</dbReference>
<evidence type="ECO:0000259" key="4">
    <source>
        <dbReference type="Pfam" id="PF08241"/>
    </source>
</evidence>